<evidence type="ECO:0000256" key="3">
    <source>
        <dbReference type="ARBA" id="ARBA00022448"/>
    </source>
</evidence>
<proteinExistence type="inferred from homology"/>
<feature type="domain" description="TonB C-terminal" evidence="11">
    <location>
        <begin position="187"/>
        <end position="278"/>
    </location>
</feature>
<evidence type="ECO:0000313" key="12">
    <source>
        <dbReference type="EMBL" id="AEI67448.1"/>
    </source>
</evidence>
<dbReference type="EMBL" id="CP002830">
    <property type="protein sequence ID" value="AEI67448.1"/>
    <property type="molecule type" value="Genomic_DNA"/>
</dbReference>
<dbReference type="PROSITE" id="PS52015">
    <property type="entry name" value="TONB_CTD"/>
    <property type="match status" value="1"/>
</dbReference>
<keyword evidence="9" id="KW-0472">Membrane</keyword>
<evidence type="ECO:0000313" key="13">
    <source>
        <dbReference type="Proteomes" id="UP000000488"/>
    </source>
</evidence>
<organism evidence="12 13">
    <name type="scientific">Myxococcus fulvus (strain ATCC BAA-855 / HW-1)</name>
    <dbReference type="NCBI Taxonomy" id="483219"/>
    <lineage>
        <taxon>Bacteria</taxon>
        <taxon>Pseudomonadati</taxon>
        <taxon>Myxococcota</taxon>
        <taxon>Myxococcia</taxon>
        <taxon>Myxococcales</taxon>
        <taxon>Cystobacterineae</taxon>
        <taxon>Myxococcaceae</taxon>
        <taxon>Myxococcus</taxon>
    </lineage>
</organism>
<dbReference type="GO" id="GO:0031992">
    <property type="term" value="F:energy transducer activity"/>
    <property type="evidence" value="ECO:0007669"/>
    <property type="project" value="InterPro"/>
</dbReference>
<dbReference type="GO" id="GO:0098797">
    <property type="term" value="C:plasma membrane protein complex"/>
    <property type="evidence" value="ECO:0007669"/>
    <property type="project" value="TreeGrafter"/>
</dbReference>
<dbReference type="InterPro" id="IPR051045">
    <property type="entry name" value="TonB-dependent_transducer"/>
</dbReference>
<dbReference type="PANTHER" id="PTHR33446:SF2">
    <property type="entry name" value="PROTEIN TONB"/>
    <property type="match status" value="1"/>
</dbReference>
<dbReference type="GO" id="GO:0055085">
    <property type="term" value="P:transmembrane transport"/>
    <property type="evidence" value="ECO:0007669"/>
    <property type="project" value="InterPro"/>
</dbReference>
<dbReference type="NCBIfam" id="TIGR01352">
    <property type="entry name" value="tonB_Cterm"/>
    <property type="match status" value="1"/>
</dbReference>
<dbReference type="InterPro" id="IPR037682">
    <property type="entry name" value="TonB_C"/>
</dbReference>
<dbReference type="GO" id="GO:0030288">
    <property type="term" value="C:outer membrane-bounded periplasmic space"/>
    <property type="evidence" value="ECO:0007669"/>
    <property type="project" value="InterPro"/>
</dbReference>
<dbReference type="GO" id="GO:0015891">
    <property type="term" value="P:siderophore transport"/>
    <property type="evidence" value="ECO:0007669"/>
    <property type="project" value="InterPro"/>
</dbReference>
<keyword evidence="3" id="KW-0813">Transport</keyword>
<evidence type="ECO:0000256" key="8">
    <source>
        <dbReference type="ARBA" id="ARBA00022989"/>
    </source>
</evidence>
<gene>
    <name evidence="12" type="ordered locus">LILAB_27805</name>
</gene>
<keyword evidence="5" id="KW-0997">Cell inner membrane</keyword>
<dbReference type="PANTHER" id="PTHR33446">
    <property type="entry name" value="PROTEIN TONB-RELATED"/>
    <property type="match status" value="1"/>
</dbReference>
<keyword evidence="7" id="KW-0653">Protein transport</keyword>
<feature type="compositionally biased region" description="Low complexity" evidence="10">
    <location>
        <begin position="135"/>
        <end position="145"/>
    </location>
</feature>
<dbReference type="PRINTS" id="PR01374">
    <property type="entry name" value="TONBPROTEIN"/>
</dbReference>
<dbReference type="Pfam" id="PF03544">
    <property type="entry name" value="TonB_C"/>
    <property type="match status" value="1"/>
</dbReference>
<keyword evidence="6" id="KW-0812">Transmembrane</keyword>
<dbReference type="eggNOG" id="COG0810">
    <property type="taxonomic scope" value="Bacteria"/>
</dbReference>
<evidence type="ECO:0000256" key="1">
    <source>
        <dbReference type="ARBA" id="ARBA00004383"/>
    </source>
</evidence>
<dbReference type="GO" id="GO:0015031">
    <property type="term" value="P:protein transport"/>
    <property type="evidence" value="ECO:0007669"/>
    <property type="project" value="UniProtKB-KW"/>
</dbReference>
<reference evidence="12 13" key="1">
    <citation type="journal article" date="2011" name="J. Bacteriol.">
        <title>Genome sequence of the halotolerant marine bacterium Myxococcus fulvus HW-1.</title>
        <authorList>
            <person name="Li Z.F."/>
            <person name="Li X."/>
            <person name="Liu H."/>
            <person name="Liu X."/>
            <person name="Han K."/>
            <person name="Wu Z.H."/>
            <person name="Hu W."/>
            <person name="Li F.F."/>
            <person name="Li Y.Z."/>
        </authorList>
    </citation>
    <scope>NUCLEOTIDE SEQUENCE [LARGE SCALE GENOMIC DNA]</scope>
    <source>
        <strain evidence="13">ATCC BAA-855 / HW-1</strain>
    </source>
</reference>
<dbReference type="Proteomes" id="UP000000488">
    <property type="component" value="Chromosome"/>
</dbReference>
<dbReference type="STRING" id="483219.LILAB_27805"/>
<name>F8CG96_MYXFH</name>
<dbReference type="HOGENOM" id="CLU_969469_0_0_7"/>
<protein>
    <submittedName>
        <fullName evidence="12">TonB family protein</fullName>
    </submittedName>
</protein>
<sequence length="278" mass="28654">MVATPAGALFRMGESSTVEGFWRRWSGAVTVAFALHVAAVAAGLSVSSTPPRKVVPEEPELVLLALAAPPPPPPAGGGASPRAAVKKDVQRQARPRPTPRVVPTPVPRPEPVAEVKPETPPEPEPVPAPEPTPEPQVAQAEPAVDSGSAVVGGVIGGVVGGVVGGTVGGIAGSTAIGGTGDALTLKQVMRPPTVVKQVTPKYPRLAKQRNIQGVVLVRVIVGTDGRVEPEHTKVMRSVPALDAAAMAAVNQWRFTPALGRTGRLARVMIDIPVNFSLR</sequence>
<evidence type="ECO:0000256" key="10">
    <source>
        <dbReference type="SAM" id="MobiDB-lite"/>
    </source>
</evidence>
<feature type="compositionally biased region" description="Pro residues" evidence="10">
    <location>
        <begin position="120"/>
        <end position="134"/>
    </location>
</feature>
<dbReference type="SUPFAM" id="SSF74653">
    <property type="entry name" value="TolA/TonB C-terminal domain"/>
    <property type="match status" value="1"/>
</dbReference>
<dbReference type="AlphaFoldDB" id="F8CG96"/>
<keyword evidence="8" id="KW-1133">Transmembrane helix</keyword>
<feature type="region of interest" description="Disordered" evidence="10">
    <location>
        <begin position="66"/>
        <end position="145"/>
    </location>
</feature>
<accession>F8CG96</accession>
<feature type="compositionally biased region" description="Pro residues" evidence="10">
    <location>
        <begin position="96"/>
        <end position="110"/>
    </location>
</feature>
<dbReference type="Gene3D" id="3.30.1150.10">
    <property type="match status" value="1"/>
</dbReference>
<dbReference type="KEGG" id="mfu:LILAB_27805"/>
<evidence type="ECO:0000256" key="6">
    <source>
        <dbReference type="ARBA" id="ARBA00022692"/>
    </source>
</evidence>
<evidence type="ECO:0000256" key="7">
    <source>
        <dbReference type="ARBA" id="ARBA00022927"/>
    </source>
</evidence>
<evidence type="ECO:0000256" key="9">
    <source>
        <dbReference type="ARBA" id="ARBA00023136"/>
    </source>
</evidence>
<evidence type="ECO:0000256" key="5">
    <source>
        <dbReference type="ARBA" id="ARBA00022519"/>
    </source>
</evidence>
<evidence type="ECO:0000259" key="11">
    <source>
        <dbReference type="PROSITE" id="PS52015"/>
    </source>
</evidence>
<dbReference type="InterPro" id="IPR003538">
    <property type="entry name" value="TonB"/>
</dbReference>
<comment type="subcellular location">
    <subcellularLocation>
        <location evidence="1">Cell inner membrane</location>
        <topology evidence="1">Single-pass membrane protein</topology>
        <orientation evidence="1">Periplasmic side</orientation>
    </subcellularLocation>
</comment>
<evidence type="ECO:0000256" key="4">
    <source>
        <dbReference type="ARBA" id="ARBA00022475"/>
    </source>
</evidence>
<evidence type="ECO:0000256" key="2">
    <source>
        <dbReference type="ARBA" id="ARBA00006555"/>
    </source>
</evidence>
<dbReference type="InterPro" id="IPR006260">
    <property type="entry name" value="TonB/TolA_C"/>
</dbReference>
<keyword evidence="4" id="KW-1003">Cell membrane</keyword>
<comment type="similarity">
    <text evidence="2">Belongs to the TonB family.</text>
</comment>